<evidence type="ECO:0000313" key="4">
    <source>
        <dbReference type="EMBL" id="WWM69884.1"/>
    </source>
</evidence>
<sequence>MTIAAVLQSKGTKVATVARDATLSEAASQLNRNKIGALVVVGARGEVEGVLSERDIVSCLAAHGDEQLGRRKVADAMTAPAITVGPDSEVLSALALMTARRIRHLPVVTEGRLAGIVSIGDLVKWRIDRIEREAEAMRTYIQTA</sequence>
<dbReference type="EMBL" id="CP145607">
    <property type="protein sequence ID" value="WWM69884.1"/>
    <property type="molecule type" value="Genomic_DNA"/>
</dbReference>
<dbReference type="InterPro" id="IPR051257">
    <property type="entry name" value="Diverse_CBS-Domain"/>
</dbReference>
<keyword evidence="5" id="KW-1185">Reference proteome</keyword>
<evidence type="ECO:0000256" key="2">
    <source>
        <dbReference type="PROSITE-ProRule" id="PRU00703"/>
    </source>
</evidence>
<evidence type="ECO:0000259" key="3">
    <source>
        <dbReference type="PROSITE" id="PS51371"/>
    </source>
</evidence>
<name>A0ABZ2G0A6_9SPHN</name>
<dbReference type="CDD" id="cd04623">
    <property type="entry name" value="CBS_pair_bac_euk"/>
    <property type="match status" value="1"/>
</dbReference>
<dbReference type="SUPFAM" id="SSF54631">
    <property type="entry name" value="CBS-domain pair"/>
    <property type="match status" value="1"/>
</dbReference>
<dbReference type="Pfam" id="PF00571">
    <property type="entry name" value="CBS"/>
    <property type="match status" value="2"/>
</dbReference>
<evidence type="ECO:0000313" key="5">
    <source>
        <dbReference type="Proteomes" id="UP001382935"/>
    </source>
</evidence>
<dbReference type="PROSITE" id="PS51371">
    <property type="entry name" value="CBS"/>
    <property type="match status" value="2"/>
</dbReference>
<accession>A0ABZ2G0A6</accession>
<dbReference type="Gene3D" id="3.10.580.10">
    <property type="entry name" value="CBS-domain"/>
    <property type="match status" value="1"/>
</dbReference>
<dbReference type="InterPro" id="IPR046342">
    <property type="entry name" value="CBS_dom_sf"/>
</dbReference>
<feature type="domain" description="CBS" evidence="3">
    <location>
        <begin position="8"/>
        <end position="66"/>
    </location>
</feature>
<dbReference type="SMART" id="SM00116">
    <property type="entry name" value="CBS"/>
    <property type="match status" value="2"/>
</dbReference>
<evidence type="ECO:0000256" key="1">
    <source>
        <dbReference type="ARBA" id="ARBA00023122"/>
    </source>
</evidence>
<organism evidence="4 5">
    <name type="scientific">Sphingomonas kaistensis</name>
    <dbReference type="NCBI Taxonomy" id="298708"/>
    <lineage>
        <taxon>Bacteria</taxon>
        <taxon>Pseudomonadati</taxon>
        <taxon>Pseudomonadota</taxon>
        <taxon>Alphaproteobacteria</taxon>
        <taxon>Sphingomonadales</taxon>
        <taxon>Sphingomonadaceae</taxon>
        <taxon>Sphingomonas</taxon>
    </lineage>
</organism>
<keyword evidence="1 2" id="KW-0129">CBS domain</keyword>
<dbReference type="InterPro" id="IPR044725">
    <property type="entry name" value="CBSX3_CBS_dom"/>
</dbReference>
<dbReference type="PANTHER" id="PTHR43080">
    <property type="entry name" value="CBS DOMAIN-CONTAINING PROTEIN CBSX3, MITOCHONDRIAL"/>
    <property type="match status" value="1"/>
</dbReference>
<protein>
    <submittedName>
        <fullName evidence="4">CBS domain-containing protein</fullName>
    </submittedName>
</protein>
<gene>
    <name evidence="4" type="ORF">V6R86_04050</name>
</gene>
<feature type="domain" description="CBS" evidence="3">
    <location>
        <begin position="77"/>
        <end position="132"/>
    </location>
</feature>
<reference evidence="4 5" key="1">
    <citation type="submission" date="2024-02" db="EMBL/GenBank/DDBJ databases">
        <title>Full genome sequence of Sphingomonas kaistensis.</title>
        <authorList>
            <person name="Poletto B.L."/>
            <person name="Silva G."/>
            <person name="Galante D."/>
            <person name="Campos K.R."/>
            <person name="Santos M.B.N."/>
            <person name="Sacchi C.T."/>
        </authorList>
    </citation>
    <scope>NUCLEOTIDE SEQUENCE [LARGE SCALE GENOMIC DNA]</scope>
    <source>
        <strain evidence="4 5">MA4R</strain>
    </source>
</reference>
<proteinExistence type="predicted"/>
<dbReference type="RefSeq" id="WP_338502343.1">
    <property type="nucleotide sequence ID" value="NZ_CP145607.1"/>
</dbReference>
<dbReference type="InterPro" id="IPR000644">
    <property type="entry name" value="CBS_dom"/>
</dbReference>
<dbReference type="PANTHER" id="PTHR43080:SF2">
    <property type="entry name" value="CBS DOMAIN-CONTAINING PROTEIN"/>
    <property type="match status" value="1"/>
</dbReference>
<dbReference type="Proteomes" id="UP001382935">
    <property type="component" value="Chromosome"/>
</dbReference>